<gene>
    <name evidence="1" type="ORF">IQ247_25340</name>
</gene>
<proteinExistence type="predicted"/>
<protein>
    <submittedName>
        <fullName evidence="1">Uncharacterized protein</fullName>
    </submittedName>
</protein>
<name>A0A8J7F410_9CYAN</name>
<sequence length="108" mass="12837">MILEYRLSIKQPNNKKVTKTQKKFYTSLPFQIGECFQIPASGLLKKGEMYQPYKEEGFFRVITIIRDVERSYDLELFDTKDNGELEKIYFDLVCEHFYIDDVYDVAAQ</sequence>
<accession>A0A8J7F410</accession>
<reference evidence="1" key="1">
    <citation type="submission" date="2020-10" db="EMBL/GenBank/DDBJ databases">
        <authorList>
            <person name="Castelo-Branco R."/>
            <person name="Eusebio N."/>
            <person name="Adriana R."/>
            <person name="Vieira A."/>
            <person name="Brugerolle De Fraissinette N."/>
            <person name="Rezende De Castro R."/>
            <person name="Schneider M.P."/>
            <person name="Vasconcelos V."/>
            <person name="Leao P.N."/>
        </authorList>
    </citation>
    <scope>NUCLEOTIDE SEQUENCE</scope>
    <source>
        <strain evidence="1">LEGE 06105</strain>
    </source>
</reference>
<evidence type="ECO:0000313" key="2">
    <source>
        <dbReference type="Proteomes" id="UP000620559"/>
    </source>
</evidence>
<dbReference type="EMBL" id="JADEWL010000128">
    <property type="protein sequence ID" value="MBE9215946.1"/>
    <property type="molecule type" value="Genomic_DNA"/>
</dbReference>
<dbReference type="RefSeq" id="WP_193924250.1">
    <property type="nucleotide sequence ID" value="NZ_JADEWL010000128.1"/>
</dbReference>
<dbReference type="AlphaFoldDB" id="A0A8J7F410"/>
<evidence type="ECO:0000313" key="1">
    <source>
        <dbReference type="EMBL" id="MBE9215946.1"/>
    </source>
</evidence>
<comment type="caution">
    <text evidence="1">The sequence shown here is derived from an EMBL/GenBank/DDBJ whole genome shotgun (WGS) entry which is preliminary data.</text>
</comment>
<keyword evidence="2" id="KW-1185">Reference proteome</keyword>
<organism evidence="1 2">
    <name type="scientific">Plectonema cf. radiosum LEGE 06105</name>
    <dbReference type="NCBI Taxonomy" id="945769"/>
    <lineage>
        <taxon>Bacteria</taxon>
        <taxon>Bacillati</taxon>
        <taxon>Cyanobacteriota</taxon>
        <taxon>Cyanophyceae</taxon>
        <taxon>Oscillatoriophycideae</taxon>
        <taxon>Oscillatoriales</taxon>
        <taxon>Microcoleaceae</taxon>
        <taxon>Plectonema</taxon>
    </lineage>
</organism>
<dbReference type="Proteomes" id="UP000620559">
    <property type="component" value="Unassembled WGS sequence"/>
</dbReference>